<reference evidence="1" key="1">
    <citation type="submission" date="2023-04" db="EMBL/GenBank/DDBJ databases">
        <title>Candida boidinii NBRC 1967.</title>
        <authorList>
            <person name="Ichikawa N."/>
            <person name="Sato H."/>
            <person name="Tonouchi N."/>
        </authorList>
    </citation>
    <scope>NUCLEOTIDE SEQUENCE</scope>
    <source>
        <strain evidence="1">NBRC 1967</strain>
    </source>
</reference>
<gene>
    <name evidence="1" type="ORF">Cboi01_000346500</name>
</gene>
<evidence type="ECO:0000313" key="2">
    <source>
        <dbReference type="Proteomes" id="UP001165101"/>
    </source>
</evidence>
<dbReference type="EMBL" id="BSXV01001906">
    <property type="protein sequence ID" value="GME94291.1"/>
    <property type="molecule type" value="Genomic_DNA"/>
</dbReference>
<sequence>MAMIKLQVLLVPPSARQRRNRNWITATDINGHASQIGSTNGSNSVPQNGHPNGNAPDTSVISNVSATSAFPQYMNGFSTPTSYNMQGTGYVPASPSYSFNTSFTNSNNNNSNDQIRKFLHITSPTNTLEETCCEIEDRFLKLYPGEDEFSVYKVQDSNECDLDPDYTVSMVFDQNNVMRILLNNEFNRVENNDSFLQSPKPNTPNSNFNQARSLRLKRPSQMDLNSLLVKRRKPASSIRPSASMNNLNVNNYNPNTIGSIWGKKLKTHQEYDNEIQQEILESKENGDDMNSTGSFSYIDNTPNNNMNTNNTSSLILDSSTLPAPGSENLSSVGKQLDPLKVKNPKINRSTIPGSPKRITSGMLNNNPDLSIEKDESMENGDGMILDSSPNTTNYRDVLVSESSSDEYYKEKENPTSRRSSRSQTQKEQQSKRSNSNSKSKPIRSLSDFSQETEASEDEKFKEPRRLKMSKGTLSTVAAAKEARNSKSSSSSTTTKENPVSNDTMTVLSPDDDEHYTSSPKRKNRYSREEVMGMLRFGMKNRKGNKNNSNTEADDAHSAEEASRKSEIDSDINPKYIIQVTITITITASTTTSTTSTTTAATTTAATTTAATTTAATTTAATTTAATTASSETGN</sequence>
<organism evidence="1 2">
    <name type="scientific">Candida boidinii</name>
    <name type="common">Yeast</name>
    <dbReference type="NCBI Taxonomy" id="5477"/>
    <lineage>
        <taxon>Eukaryota</taxon>
        <taxon>Fungi</taxon>
        <taxon>Dikarya</taxon>
        <taxon>Ascomycota</taxon>
        <taxon>Saccharomycotina</taxon>
        <taxon>Pichiomycetes</taxon>
        <taxon>Pichiales</taxon>
        <taxon>Pichiaceae</taxon>
        <taxon>Ogataea</taxon>
        <taxon>Ogataea/Candida clade</taxon>
    </lineage>
</organism>
<protein>
    <submittedName>
        <fullName evidence="1">Unnamed protein product</fullName>
    </submittedName>
</protein>
<name>A0ACB5TT66_CANBO</name>
<proteinExistence type="predicted"/>
<comment type="caution">
    <text evidence="1">The sequence shown here is derived from an EMBL/GenBank/DDBJ whole genome shotgun (WGS) entry which is preliminary data.</text>
</comment>
<evidence type="ECO:0000313" key="1">
    <source>
        <dbReference type="EMBL" id="GME94291.1"/>
    </source>
</evidence>
<dbReference type="Proteomes" id="UP001165101">
    <property type="component" value="Unassembled WGS sequence"/>
</dbReference>
<accession>A0ACB5TT66</accession>
<keyword evidence="2" id="KW-1185">Reference proteome</keyword>